<dbReference type="EMBL" id="KV920060">
    <property type="protein sequence ID" value="OSX68813.1"/>
    <property type="molecule type" value="Genomic_DNA"/>
</dbReference>
<dbReference type="InterPro" id="IPR052575">
    <property type="entry name" value="SSU_processome_comp_20"/>
</dbReference>
<evidence type="ECO:0000256" key="1">
    <source>
        <dbReference type="SAM" id="MobiDB-lite"/>
    </source>
</evidence>
<evidence type="ECO:0000313" key="3">
    <source>
        <dbReference type="EMBL" id="OSX68813.1"/>
    </source>
</evidence>
<keyword evidence="4" id="KW-1185">Reference proteome</keyword>
<proteinExistence type="predicted"/>
<name>A0A1X6NKD0_PORUM</name>
<accession>A0A1X6NKD0</accession>
<gene>
    <name evidence="3" type="ORF">BU14_2214s0001</name>
</gene>
<feature type="non-terminal residue" evidence="3">
    <location>
        <position position="732"/>
    </location>
</feature>
<dbReference type="PANTHER" id="PTHR17695">
    <property type="entry name" value="SMALL SUBUNIT PROCESSOME COMPONENT 20 HOMOLOG"/>
    <property type="match status" value="1"/>
</dbReference>
<feature type="region of interest" description="Disordered" evidence="1">
    <location>
        <begin position="340"/>
        <end position="402"/>
    </location>
</feature>
<dbReference type="AlphaFoldDB" id="A0A1X6NKD0"/>
<organism evidence="3 4">
    <name type="scientific">Porphyra umbilicalis</name>
    <name type="common">Purple laver</name>
    <name type="synonym">Red alga</name>
    <dbReference type="NCBI Taxonomy" id="2786"/>
    <lineage>
        <taxon>Eukaryota</taxon>
        <taxon>Rhodophyta</taxon>
        <taxon>Bangiophyceae</taxon>
        <taxon>Bangiales</taxon>
        <taxon>Bangiaceae</taxon>
        <taxon>Porphyra</taxon>
    </lineage>
</organism>
<dbReference type="SUPFAM" id="SSF48371">
    <property type="entry name" value="ARM repeat"/>
    <property type="match status" value="1"/>
</dbReference>
<dbReference type="Pfam" id="PF20416">
    <property type="entry name" value="UTP20"/>
    <property type="match status" value="2"/>
</dbReference>
<protein>
    <recommendedName>
        <fullName evidence="2">U3 small nucleolar RNA-associated protein 20 domain-containing protein</fullName>
    </recommendedName>
</protein>
<feature type="domain" description="U3 small nucleolar RNA-associated protein 20" evidence="2">
    <location>
        <begin position="446"/>
        <end position="544"/>
    </location>
</feature>
<dbReference type="InterPro" id="IPR016024">
    <property type="entry name" value="ARM-type_fold"/>
</dbReference>
<feature type="domain" description="U3 small nucleolar RNA-associated protein 20" evidence="2">
    <location>
        <begin position="607"/>
        <end position="726"/>
    </location>
</feature>
<evidence type="ECO:0000313" key="4">
    <source>
        <dbReference type="Proteomes" id="UP000218209"/>
    </source>
</evidence>
<evidence type="ECO:0000259" key="2">
    <source>
        <dbReference type="Pfam" id="PF20416"/>
    </source>
</evidence>
<reference evidence="3 4" key="1">
    <citation type="submission" date="2017-03" db="EMBL/GenBank/DDBJ databases">
        <title>WGS assembly of Porphyra umbilicalis.</title>
        <authorList>
            <person name="Brawley S.H."/>
            <person name="Blouin N.A."/>
            <person name="Ficko-Blean E."/>
            <person name="Wheeler G.L."/>
            <person name="Lohr M."/>
            <person name="Goodson H.V."/>
            <person name="Jenkins J.W."/>
            <person name="Blaby-Haas C.E."/>
            <person name="Helliwell K.E."/>
            <person name="Chan C."/>
            <person name="Marriage T."/>
            <person name="Bhattacharya D."/>
            <person name="Klein A.S."/>
            <person name="Badis Y."/>
            <person name="Brodie J."/>
            <person name="Cao Y."/>
            <person name="Collen J."/>
            <person name="Dittami S.M."/>
            <person name="Gachon C.M."/>
            <person name="Green B.R."/>
            <person name="Karpowicz S."/>
            <person name="Kim J.W."/>
            <person name="Kudahl U."/>
            <person name="Lin S."/>
            <person name="Michel G."/>
            <person name="Mittag M."/>
            <person name="Olson B.J."/>
            <person name="Pangilinan J."/>
            <person name="Peng Y."/>
            <person name="Qiu H."/>
            <person name="Shu S."/>
            <person name="Singer J.T."/>
            <person name="Smith A.G."/>
            <person name="Sprecher B.N."/>
            <person name="Wagner V."/>
            <person name="Wang W."/>
            <person name="Wang Z.-Y."/>
            <person name="Yan J."/>
            <person name="Yarish C."/>
            <person name="Zoeuner-Riek S."/>
            <person name="Zhuang Y."/>
            <person name="Zou Y."/>
            <person name="Lindquist E.A."/>
            <person name="Grimwood J."/>
            <person name="Barry K."/>
            <person name="Rokhsar D.S."/>
            <person name="Schmutz J."/>
            <person name="Stiller J.W."/>
            <person name="Grossman A.R."/>
            <person name="Prochnik S.E."/>
        </authorList>
    </citation>
    <scope>NUCLEOTIDE SEQUENCE [LARGE SCALE GENOMIC DNA]</scope>
    <source>
        <strain evidence="3">4086291</strain>
    </source>
</reference>
<dbReference type="InterPro" id="IPR046523">
    <property type="entry name" value="UTP20_dom"/>
</dbReference>
<dbReference type="PANTHER" id="PTHR17695:SF11">
    <property type="entry name" value="SMALL SUBUNIT PROCESSOME COMPONENT 20 HOMOLOG"/>
    <property type="match status" value="1"/>
</dbReference>
<dbReference type="Proteomes" id="UP000218209">
    <property type="component" value="Unassembled WGS sequence"/>
</dbReference>
<sequence>MTVFGAAVAWTRCTDAPTRGSAGYVLSLYAAYLGAAVPAALAASPDGASAVATARLRLLGRVAGGLVAAVAAATTVGERREVARALGELVRAAPPAAALTAAAAAGGGAPTAALLDGLGALARADDREADFFDNIAHVQPHRRGRALRRATALLAAAAAADAATAAAAAAAPSAAARGAADADAPPSDDGGAAGSDGGGTPYSAAAAAAAAAAGGGTPTQAPAAAVGTTAAAAAAARIRPIVRPFLYPLAVRVAVEHVAAAPGVRAGHAGKDDRRIGEASDVVVAAAGAAGAAPRPPPWSAYRAVLAALLHRVRSEEVDARRGALFKLIVAVADAFPAPPGSPSGAGGDAAVPPPSAAAARRGRRRRPGAVGGIDAPGGGPVDDKGGDPAAADGGGCDDGDPPLSREAAFVATFALPHLLRHVHVDATEGATADVTAGAGARDRGRTFRAPLALAAASLLRVLPPRTCAERAPTVVAPIVAALRSREAGVRDAALRALVGVTLTLGDAFLPYVVGELRGGLVDGFRRNVVVYALHALLVGVKRKRADVAAAAAAAAAAAVAAAGADAAADGATATDAGGGAVDDAGGAPPEEVAARRAAAAAAAAWSIDAAVPAIVDTAAREVMGADATGGVAGRREVEDVNNAAHTARSRDASARAARALDVLELTAEGATFAPTAEALLAPLRPLLRRSASVKARRKVQDALRRVGVGWARSPTADVADVVDLIGRTLAA</sequence>
<dbReference type="GO" id="GO:0030686">
    <property type="term" value="C:90S preribosome"/>
    <property type="evidence" value="ECO:0007669"/>
    <property type="project" value="TreeGrafter"/>
</dbReference>
<feature type="compositionally biased region" description="Gly residues" evidence="1">
    <location>
        <begin position="370"/>
        <end position="381"/>
    </location>
</feature>
<dbReference type="OrthoDB" id="360653at2759"/>
<dbReference type="GO" id="GO:0032040">
    <property type="term" value="C:small-subunit processome"/>
    <property type="evidence" value="ECO:0007669"/>
    <property type="project" value="TreeGrafter"/>
</dbReference>